<gene>
    <name evidence="1" type="ORF">GPUH_LOCUS2027</name>
</gene>
<dbReference type="Proteomes" id="UP000271098">
    <property type="component" value="Unassembled WGS sequence"/>
</dbReference>
<evidence type="ECO:0000313" key="1">
    <source>
        <dbReference type="EMBL" id="VDK31595.1"/>
    </source>
</evidence>
<evidence type="ECO:0000313" key="2">
    <source>
        <dbReference type="Proteomes" id="UP000271098"/>
    </source>
</evidence>
<organism evidence="3">
    <name type="scientific">Gongylonema pulchrum</name>
    <dbReference type="NCBI Taxonomy" id="637853"/>
    <lineage>
        <taxon>Eukaryota</taxon>
        <taxon>Metazoa</taxon>
        <taxon>Ecdysozoa</taxon>
        <taxon>Nematoda</taxon>
        <taxon>Chromadorea</taxon>
        <taxon>Rhabditida</taxon>
        <taxon>Spirurina</taxon>
        <taxon>Spiruromorpha</taxon>
        <taxon>Spiruroidea</taxon>
        <taxon>Gongylonematidae</taxon>
        <taxon>Gongylonema</taxon>
    </lineage>
</organism>
<proteinExistence type="predicted"/>
<evidence type="ECO:0000313" key="3">
    <source>
        <dbReference type="WBParaSite" id="GPUH_0000203101-mRNA-1"/>
    </source>
</evidence>
<sequence>MSDPRCRPNLIVRNSLQSQFGYGIEQVPKHTHCEDFTVIPKPHAGSLADALNRRISSLGIDSDDKSTFFDCSSADTNASDDDAEKVWDEALSDTVSVDGSVAGIVFPVNDA</sequence>
<dbReference type="WBParaSite" id="GPUH_0000203101-mRNA-1">
    <property type="protein sequence ID" value="GPUH_0000203101-mRNA-1"/>
    <property type="gene ID" value="GPUH_0000203101"/>
</dbReference>
<accession>A0A183CZY5</accession>
<reference evidence="1 2" key="2">
    <citation type="submission" date="2018-11" db="EMBL/GenBank/DDBJ databases">
        <authorList>
            <consortium name="Pathogen Informatics"/>
        </authorList>
    </citation>
    <scope>NUCLEOTIDE SEQUENCE [LARGE SCALE GENOMIC DNA]</scope>
</reference>
<keyword evidence="2" id="KW-1185">Reference proteome</keyword>
<dbReference type="AlphaFoldDB" id="A0A183CZY5"/>
<protein>
    <submittedName>
        <fullName evidence="1 3">Uncharacterized protein</fullName>
    </submittedName>
</protein>
<reference evidence="3" key="1">
    <citation type="submission" date="2016-06" db="UniProtKB">
        <authorList>
            <consortium name="WormBaseParasite"/>
        </authorList>
    </citation>
    <scope>IDENTIFICATION</scope>
</reference>
<name>A0A183CZY5_9BILA</name>
<dbReference type="EMBL" id="UYRT01002804">
    <property type="protein sequence ID" value="VDK31595.1"/>
    <property type="molecule type" value="Genomic_DNA"/>
</dbReference>